<dbReference type="InterPro" id="IPR050836">
    <property type="entry name" value="SDS22/Internalin_LRR"/>
</dbReference>
<dbReference type="PROSITE" id="PS51450">
    <property type="entry name" value="LRR"/>
    <property type="match status" value="4"/>
</dbReference>
<evidence type="ECO:0000256" key="2">
    <source>
        <dbReference type="ARBA" id="ARBA00022729"/>
    </source>
</evidence>
<evidence type="ECO:0000256" key="4">
    <source>
        <dbReference type="SAM" id="Phobius"/>
    </source>
</evidence>
<evidence type="ECO:0000259" key="5">
    <source>
        <dbReference type="Pfam" id="PF22508"/>
    </source>
</evidence>
<organism evidence="6 7">
    <name type="scientific">Methanolapillus africanus</name>
    <dbReference type="NCBI Taxonomy" id="3028297"/>
    <lineage>
        <taxon>Archaea</taxon>
        <taxon>Methanobacteriati</taxon>
        <taxon>Methanobacteriota</taxon>
        <taxon>Stenosarchaea group</taxon>
        <taxon>Methanomicrobia</taxon>
        <taxon>Methanosarcinales</taxon>
        <taxon>Methanosarcinaceae</taxon>
        <taxon>Methanolapillus</taxon>
    </lineage>
</organism>
<dbReference type="EMBL" id="JAWDKD010000011">
    <property type="protein sequence ID" value="MDV0446727.1"/>
    <property type="molecule type" value="Genomic_DNA"/>
</dbReference>
<comment type="caution">
    <text evidence="6">The sequence shown here is derived from an EMBL/GenBank/DDBJ whole genome shotgun (WGS) entry which is preliminary data.</text>
</comment>
<dbReference type="InterPro" id="IPR003591">
    <property type="entry name" value="Leu-rich_rpt_typical-subtyp"/>
</dbReference>
<keyword evidence="2" id="KW-0732">Signal</keyword>
<dbReference type="SMART" id="SM00369">
    <property type="entry name" value="LRR_TYP"/>
    <property type="match status" value="4"/>
</dbReference>
<evidence type="ECO:0000313" key="6">
    <source>
        <dbReference type="EMBL" id="MDV0446727.1"/>
    </source>
</evidence>
<dbReference type="InterPro" id="IPR014756">
    <property type="entry name" value="Ig_E-set"/>
</dbReference>
<keyword evidence="1" id="KW-0433">Leucine-rich repeat</keyword>
<dbReference type="Gene3D" id="2.60.40.1220">
    <property type="match status" value="1"/>
</dbReference>
<dbReference type="PANTHER" id="PTHR46652:SF3">
    <property type="entry name" value="LEUCINE-RICH REPEAT-CONTAINING PROTEIN 9"/>
    <property type="match status" value="1"/>
</dbReference>
<keyword evidence="7" id="KW-1185">Reference proteome</keyword>
<feature type="domain" description="Internalin J immunoglobulin-like" evidence="5">
    <location>
        <begin position="292"/>
        <end position="331"/>
    </location>
</feature>
<dbReference type="SUPFAM" id="SSF52058">
    <property type="entry name" value="L domain-like"/>
    <property type="match status" value="1"/>
</dbReference>
<proteinExistence type="predicted"/>
<gene>
    <name evidence="6" type="primary">inlH</name>
    <name evidence="6" type="ORF">MsAg5_05790</name>
</gene>
<dbReference type="SMART" id="SM00365">
    <property type="entry name" value="LRR_SD22"/>
    <property type="match status" value="5"/>
</dbReference>
<evidence type="ECO:0000313" key="7">
    <source>
        <dbReference type="Proteomes" id="UP001271789"/>
    </source>
</evidence>
<dbReference type="Pfam" id="PF12799">
    <property type="entry name" value="LRR_4"/>
    <property type="match status" value="1"/>
</dbReference>
<dbReference type="AlphaFoldDB" id="A0AAE4MHK0"/>
<evidence type="ECO:0000256" key="1">
    <source>
        <dbReference type="ARBA" id="ARBA00022614"/>
    </source>
</evidence>
<dbReference type="Pfam" id="PF22508">
    <property type="entry name" value="InlJ_IG"/>
    <property type="match status" value="1"/>
</dbReference>
<keyword evidence="4" id="KW-0472">Membrane</keyword>
<dbReference type="Gene3D" id="3.80.10.10">
    <property type="entry name" value="Ribonuclease Inhibitor"/>
    <property type="match status" value="1"/>
</dbReference>
<sequence>MLTNTFRKLSVFLLISLILLALTPSALADDTLVNVPDANLKKAINTQLNLDANHSLTVSDMANLTSLVAQSAEISNLTGLEYAVNLQSLYLNKNEISDISALANLTNLSVLDLGGNNISNISAVSGLTKLEYLYVNDNKISNVSPAENLLNLKELYINNNSVSNISVLYNLTNMEALSIAKNPIFDVSVLKNMGGMTTLDISDTVVQDARPIYDLNLKILSISFDQKPVVNMSEIETLDLLFISDDPVYYIDLEDDVITFTKTIPAGSVLSVDNPAFYPDGHPIPPKNGSISNGGTYNAATNTITWESLDSVSSVKFSFDNEYEPGFSGSVVYELSFSSAESSGLSTTTWVLVIVAIVLIILIAGGVYLYSSKKKNQ</sequence>
<dbReference type="InterPro" id="IPR025875">
    <property type="entry name" value="Leu-rich_rpt_4"/>
</dbReference>
<reference evidence="6" key="1">
    <citation type="submission" date="2023-06" db="EMBL/GenBank/DDBJ databases">
        <title>Genome sequence of Methanosarcinaceae archaeon Ag5.</title>
        <authorList>
            <person name="Protasov E."/>
            <person name="Platt K."/>
            <person name="Poehlein A."/>
            <person name="Daniel R."/>
            <person name="Brune A."/>
        </authorList>
    </citation>
    <scope>NUCLEOTIDE SEQUENCE</scope>
    <source>
        <strain evidence="6">Ag5</strain>
    </source>
</reference>
<dbReference type="Proteomes" id="UP001271789">
    <property type="component" value="Unassembled WGS sequence"/>
</dbReference>
<keyword evidence="4" id="KW-1133">Transmembrane helix</keyword>
<dbReference type="InterPro" id="IPR054717">
    <property type="entry name" value="InlJ_Ig-like"/>
</dbReference>
<dbReference type="InterPro" id="IPR014755">
    <property type="entry name" value="Cu-Rt/internalin_Ig-like"/>
</dbReference>
<protein>
    <submittedName>
        <fullName evidence="6">Internalin H</fullName>
    </submittedName>
</protein>
<dbReference type="RefSeq" id="WP_338099133.1">
    <property type="nucleotide sequence ID" value="NZ_JAWDKD010000011.1"/>
</dbReference>
<evidence type="ECO:0000256" key="3">
    <source>
        <dbReference type="ARBA" id="ARBA00022737"/>
    </source>
</evidence>
<keyword evidence="4" id="KW-0812">Transmembrane</keyword>
<dbReference type="InterPro" id="IPR032675">
    <property type="entry name" value="LRR_dom_sf"/>
</dbReference>
<accession>A0AAE4MHK0</accession>
<dbReference type="InterPro" id="IPR001611">
    <property type="entry name" value="Leu-rich_rpt"/>
</dbReference>
<keyword evidence="3" id="KW-0677">Repeat</keyword>
<feature type="transmembrane region" description="Helical" evidence="4">
    <location>
        <begin position="350"/>
        <end position="370"/>
    </location>
</feature>
<dbReference type="PANTHER" id="PTHR46652">
    <property type="entry name" value="LEUCINE-RICH REPEAT AND IQ DOMAIN-CONTAINING PROTEIN 1-RELATED"/>
    <property type="match status" value="1"/>
</dbReference>
<dbReference type="SUPFAM" id="SSF81296">
    <property type="entry name" value="E set domains"/>
    <property type="match status" value="1"/>
</dbReference>
<name>A0AAE4MHK0_9EURY</name>